<feature type="binding site" evidence="2">
    <location>
        <position position="27"/>
    </location>
    <ligand>
        <name>Mg(2+)</name>
        <dbReference type="ChEBI" id="CHEBI:18420"/>
        <label>4</label>
    </ligand>
</feature>
<dbReference type="SUPFAM" id="SSF55326">
    <property type="entry name" value="PurM N-terminal domain-like"/>
    <property type="match status" value="1"/>
</dbReference>
<feature type="binding site" evidence="2">
    <location>
        <position position="71"/>
    </location>
    <ligand>
        <name>Mg(2+)</name>
        <dbReference type="ChEBI" id="CHEBI:18420"/>
        <label>3</label>
    </ligand>
</feature>
<keyword evidence="2" id="KW-0067">ATP-binding</keyword>
<dbReference type="EC" id="2.7.4.16" evidence="2"/>
<feature type="binding site" evidence="2">
    <location>
        <position position="100"/>
    </location>
    <ligand>
        <name>ATP</name>
        <dbReference type="ChEBI" id="CHEBI:30616"/>
    </ligand>
</feature>
<comment type="similarity">
    <text evidence="2">Belongs to the thiamine-monophosphate kinase family.</text>
</comment>
<dbReference type="UniPathway" id="UPA00060">
    <property type="reaction ID" value="UER00142"/>
</dbReference>
<feature type="domain" description="PurM-like C-terminal" evidence="4">
    <location>
        <begin position="145"/>
        <end position="249"/>
    </location>
</feature>
<dbReference type="Gene3D" id="3.30.1330.10">
    <property type="entry name" value="PurM-like, N-terminal domain"/>
    <property type="match status" value="1"/>
</dbReference>
<proteinExistence type="inferred from homology"/>
<dbReference type="Proteomes" id="UP000267841">
    <property type="component" value="Unassembled WGS sequence"/>
</dbReference>
<gene>
    <name evidence="2" type="primary">thiL</name>
    <name evidence="5" type="ORF">BCF55_1868</name>
</gene>
<dbReference type="InterPro" id="IPR036676">
    <property type="entry name" value="PurM-like_C_sf"/>
</dbReference>
<sequence length="304" mass="33909">MRVSDIGEFGLIRRLTEILGSEVIGDDCAHLQLGNTYLLLTTDLMLEDVHFLRRYPPEAVGWKSLSVNVSDVAGNGGEPKWVLVSLMLPDLELGYIERLYTGIKKACEFYRCEVVGGNVSRGERLGIDVFLVGLSPKPVGRKGAKPGDSLFVTGTLGDSRAGLELLSMEKEKYEDFELALIERHLRPTARIDYVKHIQKYANASMDISDGLVADAHHICERSSVRIDIDSSKLPFSNELLRFCEKYGKDPKDYALYGGEDYQLLFTHPKARWNPFLDMSEIGIVSEGKGVFVDGKPAEGGYKHF</sequence>
<dbReference type="RefSeq" id="WP_121013035.1">
    <property type="nucleotide sequence ID" value="NZ_RCCJ01000001.1"/>
</dbReference>
<feature type="binding site" evidence="2">
    <location>
        <position position="259"/>
    </location>
    <ligand>
        <name>substrate</name>
    </ligand>
</feature>
<evidence type="ECO:0000313" key="6">
    <source>
        <dbReference type="Proteomes" id="UP000267841"/>
    </source>
</evidence>
<feature type="domain" description="PurM-like N-terminal" evidence="3">
    <location>
        <begin position="25"/>
        <end position="133"/>
    </location>
</feature>
<feature type="binding site" evidence="2">
    <location>
        <position position="41"/>
    </location>
    <ligand>
        <name>Mg(2+)</name>
        <dbReference type="ChEBI" id="CHEBI:18420"/>
        <label>4</label>
    </ligand>
</feature>
<feature type="binding site" evidence="2">
    <location>
        <position position="71"/>
    </location>
    <ligand>
        <name>Mg(2+)</name>
        <dbReference type="ChEBI" id="CHEBI:18420"/>
        <label>4</label>
    </ligand>
</feature>
<dbReference type="EMBL" id="RCCJ01000001">
    <property type="protein sequence ID" value="RLJ71564.1"/>
    <property type="molecule type" value="Genomic_DNA"/>
</dbReference>
<dbReference type="GO" id="GO:0000287">
    <property type="term" value="F:magnesium ion binding"/>
    <property type="evidence" value="ECO:0007669"/>
    <property type="project" value="UniProtKB-UniRule"/>
</dbReference>
<dbReference type="GO" id="GO:0009030">
    <property type="term" value="F:thiamine-phosphate kinase activity"/>
    <property type="evidence" value="ECO:0007669"/>
    <property type="project" value="UniProtKB-UniRule"/>
</dbReference>
<protein>
    <recommendedName>
        <fullName evidence="2">Thiamine-monophosphate kinase</fullName>
        <shortName evidence="2">TMP kinase</shortName>
        <shortName evidence="2">Thiamine-phosphate kinase</shortName>
        <ecNumber evidence="2">2.7.4.16</ecNumber>
    </recommendedName>
</protein>
<dbReference type="InterPro" id="IPR010918">
    <property type="entry name" value="PurM-like_C_dom"/>
</dbReference>
<evidence type="ECO:0000259" key="4">
    <source>
        <dbReference type="Pfam" id="PF02769"/>
    </source>
</evidence>
<dbReference type="SUPFAM" id="SSF56042">
    <property type="entry name" value="PurM C-terminal domain-like"/>
    <property type="match status" value="1"/>
</dbReference>
<keyword evidence="2" id="KW-0460">Magnesium</keyword>
<dbReference type="OrthoDB" id="9802811at2"/>
<comment type="catalytic activity">
    <reaction evidence="2">
        <text>thiamine phosphate + ATP = thiamine diphosphate + ADP</text>
        <dbReference type="Rhea" id="RHEA:15913"/>
        <dbReference type="ChEBI" id="CHEBI:30616"/>
        <dbReference type="ChEBI" id="CHEBI:37575"/>
        <dbReference type="ChEBI" id="CHEBI:58937"/>
        <dbReference type="ChEBI" id="CHEBI:456216"/>
        <dbReference type="EC" id="2.7.4.16"/>
    </reaction>
</comment>
<name>A0A497XTD7_9AQUI</name>
<feature type="binding site" evidence="2">
    <location>
        <position position="118"/>
    </location>
    <ligand>
        <name>Mg(2+)</name>
        <dbReference type="ChEBI" id="CHEBI:18420"/>
        <label>1</label>
    </ligand>
</feature>
<dbReference type="HAMAP" id="MF_02128">
    <property type="entry name" value="TMP_kinase"/>
    <property type="match status" value="1"/>
</dbReference>
<comment type="function">
    <text evidence="2">Catalyzes the ATP-dependent phosphorylation of thiamine-monophosphate (TMP) to form thiamine-pyrophosphate (TPP), the active form of vitamin B1.</text>
</comment>
<keyword evidence="2 5" id="KW-0418">Kinase</keyword>
<dbReference type="GO" id="GO:0009229">
    <property type="term" value="P:thiamine diphosphate biosynthetic process"/>
    <property type="evidence" value="ECO:0007669"/>
    <property type="project" value="UniProtKB-UniRule"/>
</dbReference>
<feature type="binding site" evidence="2">
    <location>
        <position position="42"/>
    </location>
    <ligand>
        <name>Mg(2+)</name>
        <dbReference type="ChEBI" id="CHEBI:18420"/>
        <label>1</label>
    </ligand>
</feature>
<feature type="binding site" evidence="2">
    <location>
        <position position="209"/>
    </location>
    <ligand>
        <name>Mg(2+)</name>
        <dbReference type="ChEBI" id="CHEBI:18420"/>
        <label>5</label>
    </ligand>
</feature>
<feature type="binding site" evidence="2">
    <location>
        <position position="71"/>
    </location>
    <ligand>
        <name>Mg(2+)</name>
        <dbReference type="ChEBI" id="CHEBI:18420"/>
        <label>2</label>
    </ligand>
</feature>
<dbReference type="PANTHER" id="PTHR30270:SF0">
    <property type="entry name" value="THIAMINE-MONOPHOSPHATE KINASE"/>
    <property type="match status" value="1"/>
</dbReference>
<dbReference type="PIRSF" id="PIRSF005303">
    <property type="entry name" value="Thiam_monoph_kin"/>
    <property type="match status" value="1"/>
</dbReference>
<feature type="binding site" evidence="2">
    <location>
        <begin position="117"/>
        <end position="118"/>
    </location>
    <ligand>
        <name>ATP</name>
        <dbReference type="ChEBI" id="CHEBI:30616"/>
    </ligand>
</feature>
<feature type="binding site" evidence="2">
    <location>
        <position position="43"/>
    </location>
    <ligand>
        <name>Mg(2+)</name>
        <dbReference type="ChEBI" id="CHEBI:18420"/>
        <label>2</label>
    </ligand>
</feature>
<dbReference type="InterPro" id="IPR006283">
    <property type="entry name" value="ThiL-like"/>
</dbReference>
<comment type="caution">
    <text evidence="5">The sequence shown here is derived from an EMBL/GenBank/DDBJ whole genome shotgun (WGS) entry which is preliminary data.</text>
</comment>
<dbReference type="InterPro" id="IPR036921">
    <property type="entry name" value="PurM-like_N_sf"/>
</dbReference>
<dbReference type="Gene3D" id="3.90.650.10">
    <property type="entry name" value="PurM-like C-terminal domain"/>
    <property type="match status" value="1"/>
</dbReference>
<dbReference type="CDD" id="cd02194">
    <property type="entry name" value="ThiL"/>
    <property type="match status" value="1"/>
</dbReference>
<evidence type="ECO:0000256" key="2">
    <source>
        <dbReference type="HAMAP-Rule" id="MF_02128"/>
    </source>
</evidence>
<dbReference type="NCBIfam" id="TIGR01379">
    <property type="entry name" value="thiL"/>
    <property type="match status" value="1"/>
</dbReference>
<keyword evidence="2" id="KW-0547">Nucleotide-binding</keyword>
<feature type="binding site" evidence="2">
    <location>
        <position position="50"/>
    </location>
    <ligand>
        <name>substrate</name>
    </ligand>
</feature>
<feature type="binding site" evidence="2">
    <location>
        <position position="301"/>
    </location>
    <ligand>
        <name>substrate</name>
    </ligand>
</feature>
<keyword evidence="6" id="KW-1185">Reference proteome</keyword>
<evidence type="ECO:0000259" key="3">
    <source>
        <dbReference type="Pfam" id="PF00586"/>
    </source>
</evidence>
<keyword evidence="1 2" id="KW-0784">Thiamine biosynthesis</keyword>
<evidence type="ECO:0000256" key="1">
    <source>
        <dbReference type="ARBA" id="ARBA00022977"/>
    </source>
</evidence>
<keyword evidence="2" id="KW-0479">Metal-binding</keyword>
<dbReference type="Pfam" id="PF02769">
    <property type="entry name" value="AIRS_C"/>
    <property type="match status" value="1"/>
</dbReference>
<dbReference type="PANTHER" id="PTHR30270">
    <property type="entry name" value="THIAMINE-MONOPHOSPHATE KINASE"/>
    <property type="match status" value="1"/>
</dbReference>
<accession>A0A497XTD7</accession>
<dbReference type="GO" id="GO:0009228">
    <property type="term" value="P:thiamine biosynthetic process"/>
    <property type="evidence" value="ECO:0007669"/>
    <property type="project" value="UniProtKB-KW"/>
</dbReference>
<feature type="binding site" evidence="2">
    <location>
        <position position="206"/>
    </location>
    <ligand>
        <name>Mg(2+)</name>
        <dbReference type="ChEBI" id="CHEBI:18420"/>
        <label>3</label>
    </ligand>
</feature>
<feature type="binding site" evidence="2">
    <location>
        <position position="43"/>
    </location>
    <ligand>
        <name>Mg(2+)</name>
        <dbReference type="ChEBI" id="CHEBI:18420"/>
        <label>1</label>
    </ligand>
</feature>
<keyword evidence="2" id="KW-0808">Transferase</keyword>
<comment type="miscellaneous">
    <text evidence="2">Reaction mechanism of ThiL seems to utilize a direct, inline transfer of the gamma-phosphate of ATP to TMP rather than a phosphorylated enzyme intermediate.</text>
</comment>
<evidence type="ECO:0000313" key="5">
    <source>
        <dbReference type="EMBL" id="RLJ71564.1"/>
    </source>
</evidence>
<dbReference type="GO" id="GO:0005524">
    <property type="term" value="F:ATP binding"/>
    <property type="evidence" value="ECO:0007669"/>
    <property type="project" value="UniProtKB-UniRule"/>
</dbReference>
<feature type="binding site" evidence="2">
    <location>
        <position position="27"/>
    </location>
    <ligand>
        <name>Mg(2+)</name>
        <dbReference type="ChEBI" id="CHEBI:18420"/>
        <label>3</label>
    </ligand>
</feature>
<comment type="pathway">
    <text evidence="2">Cofactor biosynthesis; thiamine diphosphate biosynthesis; thiamine diphosphate from thiamine phosphate: step 1/1.</text>
</comment>
<dbReference type="Pfam" id="PF00586">
    <property type="entry name" value="AIRS"/>
    <property type="match status" value="1"/>
</dbReference>
<feature type="binding site" evidence="2">
    <location>
        <position position="141"/>
    </location>
    <ligand>
        <name>ATP</name>
        <dbReference type="ChEBI" id="CHEBI:30616"/>
    </ligand>
</feature>
<reference evidence="5 6" key="1">
    <citation type="submission" date="2018-10" db="EMBL/GenBank/DDBJ databases">
        <title>Genomic Encyclopedia of Archaeal and Bacterial Type Strains, Phase II (KMG-II): from individual species to whole genera.</title>
        <authorList>
            <person name="Goeker M."/>
        </authorList>
    </citation>
    <scope>NUCLEOTIDE SEQUENCE [LARGE SCALE GENOMIC DNA]</scope>
    <source>
        <strain evidence="5 6">DSM 16510</strain>
    </source>
</reference>
<dbReference type="AlphaFoldDB" id="A0A497XTD7"/>
<organism evidence="5 6">
    <name type="scientific">Hydrogenivirga caldilitoris</name>
    <dbReference type="NCBI Taxonomy" id="246264"/>
    <lineage>
        <taxon>Bacteria</taxon>
        <taxon>Pseudomonadati</taxon>
        <taxon>Aquificota</taxon>
        <taxon>Aquificia</taxon>
        <taxon>Aquificales</taxon>
        <taxon>Aquificaceae</taxon>
        <taxon>Hydrogenivirga</taxon>
    </lineage>
</organism>
<feature type="binding site" evidence="2">
    <location>
        <position position="208"/>
    </location>
    <ligand>
        <name>ATP</name>
        <dbReference type="ChEBI" id="CHEBI:30616"/>
    </ligand>
</feature>
<dbReference type="InterPro" id="IPR016188">
    <property type="entry name" value="PurM-like_N"/>
</dbReference>